<dbReference type="PANTHER" id="PTHR33603">
    <property type="entry name" value="METHYLTRANSFERASE"/>
    <property type="match status" value="1"/>
</dbReference>
<dbReference type="HAMAP" id="MF_00658">
    <property type="entry name" value="23SrRNA_methyltr_H"/>
    <property type="match status" value="1"/>
</dbReference>
<dbReference type="InterPro" id="IPR029028">
    <property type="entry name" value="Alpha/beta_knot_MTases"/>
</dbReference>
<dbReference type="NCBIfam" id="TIGR00246">
    <property type="entry name" value="tRNA_RlmH_YbeA"/>
    <property type="match status" value="1"/>
</dbReference>
<comment type="catalytic activity">
    <reaction evidence="6">
        <text>pseudouridine(1915) in 23S rRNA + S-adenosyl-L-methionine = N(3)-methylpseudouridine(1915) in 23S rRNA + S-adenosyl-L-homocysteine + H(+)</text>
        <dbReference type="Rhea" id="RHEA:42752"/>
        <dbReference type="Rhea" id="RHEA-COMP:10221"/>
        <dbReference type="Rhea" id="RHEA-COMP:10222"/>
        <dbReference type="ChEBI" id="CHEBI:15378"/>
        <dbReference type="ChEBI" id="CHEBI:57856"/>
        <dbReference type="ChEBI" id="CHEBI:59789"/>
        <dbReference type="ChEBI" id="CHEBI:65314"/>
        <dbReference type="ChEBI" id="CHEBI:74486"/>
        <dbReference type="EC" id="2.1.1.177"/>
    </reaction>
</comment>
<evidence type="ECO:0000313" key="7">
    <source>
        <dbReference type="EMBL" id="RAL23384.1"/>
    </source>
</evidence>
<keyword evidence="3 6" id="KW-0808">Transferase</keyword>
<keyword evidence="2 6" id="KW-0489">Methyltransferase</keyword>
<keyword evidence="6" id="KW-0963">Cytoplasm</keyword>
<feature type="binding site" evidence="6">
    <location>
        <position position="108"/>
    </location>
    <ligand>
        <name>S-adenosyl-L-methionine</name>
        <dbReference type="ChEBI" id="CHEBI:59789"/>
    </ligand>
</feature>
<reference evidence="7 8" key="2">
    <citation type="submission" date="2018-06" db="EMBL/GenBank/DDBJ databases">
        <authorList>
            <person name="Zhirakovskaya E."/>
        </authorList>
    </citation>
    <scope>NUCLEOTIDE SEQUENCE [LARGE SCALE GENOMIC DNA]</scope>
    <source>
        <strain evidence="7 8">FBKL4.011</strain>
    </source>
</reference>
<dbReference type="EMBL" id="QJKK01000006">
    <property type="protein sequence ID" value="RAL23384.1"/>
    <property type="molecule type" value="Genomic_DNA"/>
</dbReference>
<dbReference type="SUPFAM" id="SSF75217">
    <property type="entry name" value="alpha/beta knot"/>
    <property type="match status" value="1"/>
</dbReference>
<gene>
    <name evidence="6" type="primary">rlmH</name>
    <name evidence="7" type="ORF">DL897_11895</name>
</gene>
<keyword evidence="8" id="KW-1185">Reference proteome</keyword>
<name>A0A364K3K3_9BACL</name>
<feature type="binding site" evidence="6">
    <location>
        <begin position="127"/>
        <end position="132"/>
    </location>
    <ligand>
        <name>S-adenosyl-L-methionine</name>
        <dbReference type="ChEBI" id="CHEBI:59789"/>
    </ligand>
</feature>
<dbReference type="OrthoDB" id="9806643at2"/>
<dbReference type="NCBIfam" id="NF000985">
    <property type="entry name" value="PRK00103.1-3"/>
    <property type="match status" value="1"/>
</dbReference>
<organism evidence="7 8">
    <name type="scientific">Thermoflavimicrobium daqui</name>
    <dbReference type="NCBI Taxonomy" id="2137476"/>
    <lineage>
        <taxon>Bacteria</taxon>
        <taxon>Bacillati</taxon>
        <taxon>Bacillota</taxon>
        <taxon>Bacilli</taxon>
        <taxon>Bacillales</taxon>
        <taxon>Thermoactinomycetaceae</taxon>
        <taxon>Thermoflavimicrobium</taxon>
    </lineage>
</organism>
<dbReference type="GO" id="GO:0070038">
    <property type="term" value="F:rRNA (pseudouridine-N3-)-methyltransferase activity"/>
    <property type="evidence" value="ECO:0007669"/>
    <property type="project" value="UniProtKB-UniRule"/>
</dbReference>
<sequence>MRIQVITVGKLKEKFLRLACDEYLKRLSSYAKVEILEIAEEKATDTPSLGEIKWILQKEGERIQKAIRSDTYLISLAIEGKSLSSPAFAKKLNELATYGQSHLTFLIGGSYGLDPSLSKQSDLLLSFSAMTFPHQLIRVFLLEQIYRSFKINRGETYHK</sequence>
<keyword evidence="1 6" id="KW-0698">rRNA processing</keyword>
<reference evidence="7 8" key="1">
    <citation type="submission" date="2018-06" db="EMBL/GenBank/DDBJ databases">
        <title>Thermoflavimicrobium daqus sp. nov., a thermophilic microbe isolated from Moutai-flavour Daqu.</title>
        <authorList>
            <person name="Wang X."/>
            <person name="Zhou H."/>
        </authorList>
    </citation>
    <scope>NUCLEOTIDE SEQUENCE [LARGE SCALE GENOMIC DNA]</scope>
    <source>
        <strain evidence="7 8">FBKL4.011</strain>
    </source>
</reference>
<protein>
    <recommendedName>
        <fullName evidence="6">Ribosomal RNA large subunit methyltransferase H</fullName>
        <ecNumber evidence="6">2.1.1.177</ecNumber>
    </recommendedName>
    <alternativeName>
        <fullName evidence="6">23S rRNA (pseudouridine1915-N3)-methyltransferase</fullName>
    </alternativeName>
    <alternativeName>
        <fullName evidence="6">23S rRNA m3Psi1915 methyltransferase</fullName>
    </alternativeName>
    <alternativeName>
        <fullName evidence="6">rRNA (pseudouridine-N3-)-methyltransferase RlmH</fullName>
    </alternativeName>
</protein>
<accession>A0A364K3K3</accession>
<proteinExistence type="inferred from homology"/>
<evidence type="ECO:0000256" key="2">
    <source>
        <dbReference type="ARBA" id="ARBA00022603"/>
    </source>
</evidence>
<comment type="subunit">
    <text evidence="6">Homodimer.</text>
</comment>
<dbReference type="GO" id="GO:0005737">
    <property type="term" value="C:cytoplasm"/>
    <property type="evidence" value="ECO:0007669"/>
    <property type="project" value="UniProtKB-SubCell"/>
</dbReference>
<dbReference type="EC" id="2.1.1.177" evidence="6"/>
<dbReference type="PIRSF" id="PIRSF004505">
    <property type="entry name" value="MT_bac"/>
    <property type="match status" value="1"/>
</dbReference>
<evidence type="ECO:0000256" key="6">
    <source>
        <dbReference type="HAMAP-Rule" id="MF_00658"/>
    </source>
</evidence>
<dbReference type="PANTHER" id="PTHR33603:SF1">
    <property type="entry name" value="RIBOSOMAL RNA LARGE SUBUNIT METHYLTRANSFERASE H"/>
    <property type="match status" value="1"/>
</dbReference>
<evidence type="ECO:0000256" key="3">
    <source>
        <dbReference type="ARBA" id="ARBA00022679"/>
    </source>
</evidence>
<dbReference type="AlphaFoldDB" id="A0A364K3K3"/>
<feature type="binding site" evidence="6">
    <location>
        <position position="76"/>
    </location>
    <ligand>
        <name>S-adenosyl-L-methionine</name>
        <dbReference type="ChEBI" id="CHEBI:59789"/>
    </ligand>
</feature>
<dbReference type="Proteomes" id="UP000251213">
    <property type="component" value="Unassembled WGS sequence"/>
</dbReference>
<evidence type="ECO:0000256" key="5">
    <source>
        <dbReference type="ARBA" id="ARBA00038303"/>
    </source>
</evidence>
<keyword evidence="4 6" id="KW-0949">S-adenosyl-L-methionine</keyword>
<evidence type="ECO:0000313" key="8">
    <source>
        <dbReference type="Proteomes" id="UP000251213"/>
    </source>
</evidence>
<dbReference type="InterPro" id="IPR003742">
    <property type="entry name" value="RlmH-like"/>
</dbReference>
<comment type="subcellular location">
    <subcellularLocation>
        <location evidence="6">Cytoplasm</location>
    </subcellularLocation>
</comment>
<comment type="caution">
    <text evidence="7">The sequence shown here is derived from an EMBL/GenBank/DDBJ whole genome shotgun (WGS) entry which is preliminary data.</text>
</comment>
<dbReference type="Gene3D" id="3.40.1280.10">
    <property type="match status" value="1"/>
</dbReference>
<dbReference type="InterPro" id="IPR029026">
    <property type="entry name" value="tRNA_m1G_MTases_N"/>
</dbReference>
<comment type="similarity">
    <text evidence="5 6">Belongs to the RNA methyltransferase RlmH family.</text>
</comment>
<evidence type="ECO:0000256" key="1">
    <source>
        <dbReference type="ARBA" id="ARBA00022552"/>
    </source>
</evidence>
<comment type="function">
    <text evidence="6">Specifically methylates the pseudouridine at position 1915 (m3Psi1915) in 23S rRNA.</text>
</comment>
<dbReference type="RefSeq" id="WP_113659369.1">
    <property type="nucleotide sequence ID" value="NZ_KZ845668.1"/>
</dbReference>
<evidence type="ECO:0000256" key="4">
    <source>
        <dbReference type="ARBA" id="ARBA00022691"/>
    </source>
</evidence>
<dbReference type="CDD" id="cd18081">
    <property type="entry name" value="RlmH-like"/>
    <property type="match status" value="1"/>
</dbReference>
<dbReference type="Pfam" id="PF02590">
    <property type="entry name" value="SPOUT_MTase"/>
    <property type="match status" value="1"/>
</dbReference>